<keyword evidence="2" id="KW-1133">Transmembrane helix</keyword>
<keyword evidence="2" id="KW-0812">Transmembrane</keyword>
<protein>
    <submittedName>
        <fullName evidence="3">Uncharacterized protein</fullName>
    </submittedName>
</protein>
<comment type="caution">
    <text evidence="3">The sequence shown here is derived from an EMBL/GenBank/DDBJ whole genome shotgun (WGS) entry which is preliminary data.</text>
</comment>
<reference evidence="3 4" key="1">
    <citation type="submission" date="2024-10" db="EMBL/GenBank/DDBJ databases">
        <authorList>
            <person name="Topkara A.R."/>
            <person name="Saygin H."/>
        </authorList>
    </citation>
    <scope>NUCLEOTIDE SEQUENCE [LARGE SCALE GENOMIC DNA]</scope>
    <source>
        <strain evidence="3 4">M3C6</strain>
    </source>
</reference>
<feature type="transmembrane region" description="Helical" evidence="2">
    <location>
        <begin position="29"/>
        <end position="51"/>
    </location>
</feature>
<accession>A0ABW7AQU8</accession>
<evidence type="ECO:0000313" key="3">
    <source>
        <dbReference type="EMBL" id="MFG1708645.1"/>
    </source>
</evidence>
<name>A0ABW7AQU8_9ACTN</name>
<evidence type="ECO:0000256" key="1">
    <source>
        <dbReference type="SAM" id="MobiDB-lite"/>
    </source>
</evidence>
<feature type="region of interest" description="Disordered" evidence="1">
    <location>
        <begin position="55"/>
        <end position="85"/>
    </location>
</feature>
<feature type="compositionally biased region" description="Basic and acidic residues" evidence="1">
    <location>
        <begin position="1"/>
        <end position="17"/>
    </location>
</feature>
<evidence type="ECO:0000256" key="2">
    <source>
        <dbReference type="SAM" id="Phobius"/>
    </source>
</evidence>
<dbReference type="EMBL" id="JBICRM010000029">
    <property type="protein sequence ID" value="MFG1708645.1"/>
    <property type="molecule type" value="Genomic_DNA"/>
</dbReference>
<keyword evidence="2" id="KW-0472">Membrane</keyword>
<gene>
    <name evidence="3" type="ORF">ACFLIM_36140</name>
</gene>
<feature type="region of interest" description="Disordered" evidence="1">
    <location>
        <begin position="1"/>
        <end position="24"/>
    </location>
</feature>
<keyword evidence="4" id="KW-1185">Reference proteome</keyword>
<organism evidence="3 4">
    <name type="scientific">Nonomuraea marmarensis</name>
    <dbReference type="NCBI Taxonomy" id="3351344"/>
    <lineage>
        <taxon>Bacteria</taxon>
        <taxon>Bacillati</taxon>
        <taxon>Actinomycetota</taxon>
        <taxon>Actinomycetes</taxon>
        <taxon>Streptosporangiales</taxon>
        <taxon>Streptosporangiaceae</taxon>
        <taxon>Nonomuraea</taxon>
    </lineage>
</organism>
<dbReference type="Proteomes" id="UP001603978">
    <property type="component" value="Unassembled WGS sequence"/>
</dbReference>
<sequence>MGGKKTKETRQRLEELRATQQRQDRRRKLLITSIGSVIAVAALAALGYGIVQDREAESKPSGDGGNPPWALPANPMPGIKAAGLSTGPMGTADHYHAHLDIFVDSKPVPVAANIGIEQSGAMSALHTHDDRGVIHVEAQTKGDTYTLGQVFKQWGVALSVDQLGALKTGAGKTLTAQVNGKQVGGNPADIVIKAHQQIALVYGKPDPAFRPPATYQFQEGE</sequence>
<dbReference type="RefSeq" id="WP_393172875.1">
    <property type="nucleotide sequence ID" value="NZ_JBICRM010000029.1"/>
</dbReference>
<evidence type="ECO:0000313" key="4">
    <source>
        <dbReference type="Proteomes" id="UP001603978"/>
    </source>
</evidence>
<proteinExistence type="predicted"/>